<proteinExistence type="predicted"/>
<evidence type="ECO:0000313" key="2">
    <source>
        <dbReference type="Proteomes" id="UP000034606"/>
    </source>
</evidence>
<comment type="caution">
    <text evidence="1">The sequence shown here is derived from an EMBL/GenBank/DDBJ whole genome shotgun (WGS) entry which is preliminary data.</text>
</comment>
<name>A0A0G0EBF1_9BACT</name>
<organism evidence="1 2">
    <name type="scientific">Candidatus Nomurabacteria bacterium GW2011_GWA1_36_15</name>
    <dbReference type="NCBI Taxonomy" id="1618728"/>
    <lineage>
        <taxon>Bacteria</taxon>
        <taxon>Candidatus Nomuraibacteriota</taxon>
    </lineage>
</organism>
<reference evidence="1 2" key="1">
    <citation type="journal article" date="2015" name="Nature">
        <title>rRNA introns, odd ribosomes, and small enigmatic genomes across a large radiation of phyla.</title>
        <authorList>
            <person name="Brown C.T."/>
            <person name="Hug L.A."/>
            <person name="Thomas B.C."/>
            <person name="Sharon I."/>
            <person name="Castelle C.J."/>
            <person name="Singh A."/>
            <person name="Wilkins M.J."/>
            <person name="Williams K.H."/>
            <person name="Banfield J.F."/>
        </authorList>
    </citation>
    <scope>NUCLEOTIDE SEQUENCE [LARGE SCALE GENOMIC DNA]</scope>
</reference>
<gene>
    <name evidence="1" type="ORF">US05_C0004G0057</name>
</gene>
<sequence>MEYPDYFYDITLPGFPGNKKYQKELAEAQKVFLSKIILAKRIHPDAKKICLNCFTPIFEVGGRCPNCEE</sequence>
<dbReference type="EMBL" id="LBRM01000004">
    <property type="protein sequence ID" value="KKP98426.1"/>
    <property type="molecule type" value="Genomic_DNA"/>
</dbReference>
<dbReference type="Proteomes" id="UP000034606">
    <property type="component" value="Unassembled WGS sequence"/>
</dbReference>
<accession>A0A0G0EBF1</accession>
<evidence type="ECO:0000313" key="1">
    <source>
        <dbReference type="EMBL" id="KKP98426.1"/>
    </source>
</evidence>
<dbReference type="AlphaFoldDB" id="A0A0G0EBF1"/>
<protein>
    <submittedName>
        <fullName evidence="1">Uncharacterized protein</fullName>
    </submittedName>
</protein>